<proteinExistence type="predicted"/>
<dbReference type="AlphaFoldDB" id="A0A2P2PN13"/>
<accession>A0A2P2PN13</accession>
<protein>
    <submittedName>
        <fullName evidence="1">Uncharacterized protein</fullName>
    </submittedName>
</protein>
<evidence type="ECO:0000313" key="1">
    <source>
        <dbReference type="EMBL" id="MBX56114.1"/>
    </source>
</evidence>
<organism evidence="1">
    <name type="scientific">Rhizophora mucronata</name>
    <name type="common">Asiatic mangrove</name>
    <dbReference type="NCBI Taxonomy" id="61149"/>
    <lineage>
        <taxon>Eukaryota</taxon>
        <taxon>Viridiplantae</taxon>
        <taxon>Streptophyta</taxon>
        <taxon>Embryophyta</taxon>
        <taxon>Tracheophyta</taxon>
        <taxon>Spermatophyta</taxon>
        <taxon>Magnoliopsida</taxon>
        <taxon>eudicotyledons</taxon>
        <taxon>Gunneridae</taxon>
        <taxon>Pentapetalae</taxon>
        <taxon>rosids</taxon>
        <taxon>fabids</taxon>
        <taxon>Malpighiales</taxon>
        <taxon>Rhizophoraceae</taxon>
        <taxon>Rhizophora</taxon>
    </lineage>
</organism>
<dbReference type="EMBL" id="GGEC01075630">
    <property type="protein sequence ID" value="MBX56114.1"/>
    <property type="molecule type" value="Transcribed_RNA"/>
</dbReference>
<reference evidence="1" key="1">
    <citation type="submission" date="2018-02" db="EMBL/GenBank/DDBJ databases">
        <title>Rhizophora mucronata_Transcriptome.</title>
        <authorList>
            <person name="Meera S.P."/>
            <person name="Sreeshan A."/>
            <person name="Augustine A."/>
        </authorList>
    </citation>
    <scope>NUCLEOTIDE SEQUENCE</scope>
    <source>
        <tissue evidence="1">Leaf</tissue>
    </source>
</reference>
<name>A0A2P2PN13_RHIMU</name>
<sequence length="21" mass="2513">MLEQKGRHVEMVKTLKSTFHI</sequence>